<protein>
    <recommendedName>
        <fullName evidence="2">Bet v I/Major latex protein domain-containing protein</fullName>
    </recommendedName>
</protein>
<organism evidence="3 4">
    <name type="scientific">Sphenostylis stenocarpa</name>
    <dbReference type="NCBI Taxonomy" id="92480"/>
    <lineage>
        <taxon>Eukaryota</taxon>
        <taxon>Viridiplantae</taxon>
        <taxon>Streptophyta</taxon>
        <taxon>Embryophyta</taxon>
        <taxon>Tracheophyta</taxon>
        <taxon>Spermatophyta</taxon>
        <taxon>Magnoliopsida</taxon>
        <taxon>eudicotyledons</taxon>
        <taxon>Gunneridae</taxon>
        <taxon>Pentapetalae</taxon>
        <taxon>rosids</taxon>
        <taxon>fabids</taxon>
        <taxon>Fabales</taxon>
        <taxon>Fabaceae</taxon>
        <taxon>Papilionoideae</taxon>
        <taxon>50 kb inversion clade</taxon>
        <taxon>NPAAA clade</taxon>
        <taxon>indigoferoid/millettioid clade</taxon>
        <taxon>Phaseoleae</taxon>
        <taxon>Sphenostylis</taxon>
    </lineage>
</organism>
<reference evidence="3" key="1">
    <citation type="submission" date="2023-10" db="EMBL/GenBank/DDBJ databases">
        <authorList>
            <person name="Domelevo Entfellner J.-B."/>
        </authorList>
    </citation>
    <scope>NUCLEOTIDE SEQUENCE</scope>
</reference>
<dbReference type="InterPro" id="IPR000916">
    <property type="entry name" value="Bet_v_I/MLP"/>
</dbReference>
<dbReference type="InterPro" id="IPR052006">
    <property type="entry name" value="MLP-like"/>
</dbReference>
<comment type="similarity">
    <text evidence="1">Belongs to the MLP family.</text>
</comment>
<gene>
    <name evidence="3" type="ORF">AYBTSS11_LOCUS30532</name>
</gene>
<feature type="domain" description="Bet v I/Major latex protein" evidence="2">
    <location>
        <begin position="2"/>
        <end position="152"/>
    </location>
</feature>
<dbReference type="SUPFAM" id="SSF55961">
    <property type="entry name" value="Bet v1-like"/>
    <property type="match status" value="1"/>
</dbReference>
<dbReference type="EMBL" id="OY731408">
    <property type="protein sequence ID" value="CAJ1978339.1"/>
    <property type="molecule type" value="Genomic_DNA"/>
</dbReference>
<dbReference type="Pfam" id="PF00407">
    <property type="entry name" value="Bet_v_1"/>
    <property type="match status" value="1"/>
</dbReference>
<dbReference type="InterPro" id="IPR023393">
    <property type="entry name" value="START-like_dom_sf"/>
</dbReference>
<dbReference type="PANTHER" id="PTHR31338">
    <property type="entry name" value="POLYKETIDE CYCLASE/DEHYDRASE AND LIPID TRANSPORT SUPERFAMILY PROTEIN"/>
    <property type="match status" value="1"/>
</dbReference>
<evidence type="ECO:0000313" key="4">
    <source>
        <dbReference type="Proteomes" id="UP001189624"/>
    </source>
</evidence>
<dbReference type="Gene3D" id="3.30.530.20">
    <property type="match status" value="1"/>
</dbReference>
<accession>A0AA86W4D2</accession>
<dbReference type="GO" id="GO:0006952">
    <property type="term" value="P:defense response"/>
    <property type="evidence" value="ECO:0007669"/>
    <property type="project" value="InterPro"/>
</dbReference>
<proteinExistence type="inferred from homology"/>
<dbReference type="SMART" id="SM01037">
    <property type="entry name" value="Bet_v_1"/>
    <property type="match status" value="1"/>
</dbReference>
<evidence type="ECO:0000259" key="2">
    <source>
        <dbReference type="SMART" id="SM01037"/>
    </source>
</evidence>
<evidence type="ECO:0000313" key="3">
    <source>
        <dbReference type="EMBL" id="CAJ1978339.1"/>
    </source>
</evidence>
<keyword evidence="4" id="KW-1185">Reference proteome</keyword>
<name>A0AA86W4D2_9FABA</name>
<dbReference type="Gramene" id="rna-AYBTSS11_LOCUS30532">
    <property type="protein sequence ID" value="CAJ1978339.1"/>
    <property type="gene ID" value="gene-AYBTSS11_LOCUS30532"/>
</dbReference>
<sequence>MSLAGKISTEIGVHSTAAKWFNLYTTKLHDVQHLTDRIHGTKLHHGHDWHQNDSIKQWTYTIDGKVITCHERVESVDEANKTITYKLFSGDIDDRFNIFKLIFQVLDKDRDGAFIKWTVEYERVDEEVDPPFGYMECLHKCTTDIDGHLLKA</sequence>
<dbReference type="Proteomes" id="UP001189624">
    <property type="component" value="Chromosome 11"/>
</dbReference>
<dbReference type="AlphaFoldDB" id="A0AA86W4D2"/>
<evidence type="ECO:0000256" key="1">
    <source>
        <dbReference type="ARBA" id="ARBA00038242"/>
    </source>
</evidence>
<dbReference type="PANTHER" id="PTHR31338:SF16">
    <property type="entry name" value="POLYKETIDE CYCLASE_DEHYDRASE AND LIPID TRANSPORT SUPERFAMILY PROTEIN"/>
    <property type="match status" value="1"/>
</dbReference>